<proteinExistence type="predicted"/>
<dbReference type="AlphaFoldDB" id="W1NYF6"/>
<keyword evidence="2" id="KW-1185">Reference proteome</keyword>
<name>W1NYF6_AMBTC</name>
<dbReference type="Proteomes" id="UP000017836">
    <property type="component" value="Unassembled WGS sequence"/>
</dbReference>
<evidence type="ECO:0000313" key="2">
    <source>
        <dbReference type="Proteomes" id="UP000017836"/>
    </source>
</evidence>
<organism evidence="1 2">
    <name type="scientific">Amborella trichopoda</name>
    <dbReference type="NCBI Taxonomy" id="13333"/>
    <lineage>
        <taxon>Eukaryota</taxon>
        <taxon>Viridiplantae</taxon>
        <taxon>Streptophyta</taxon>
        <taxon>Embryophyta</taxon>
        <taxon>Tracheophyta</taxon>
        <taxon>Spermatophyta</taxon>
        <taxon>Magnoliopsida</taxon>
        <taxon>Amborellales</taxon>
        <taxon>Amborellaceae</taxon>
        <taxon>Amborella</taxon>
    </lineage>
</organism>
<reference evidence="2" key="1">
    <citation type="journal article" date="2013" name="Science">
        <title>The Amborella genome and the evolution of flowering plants.</title>
        <authorList>
            <consortium name="Amborella Genome Project"/>
        </authorList>
    </citation>
    <scope>NUCLEOTIDE SEQUENCE [LARGE SCALE GENOMIC DNA]</scope>
</reference>
<sequence length="174" mass="19380">METGRRSVAGQRKTVLFWETAISSRAEGLRDDSYAEGPRGLPNSLNKLGMIDSTSVLCTEASPLGMGCMEICPAISLRPIFRKSPPPFFFLLERKQAVMQTCQNRCSVLTFNLLLLVAAKMYPLFHRSASRKAHYSPKPVFDPLSVDPLAMVMVDDMEDSGDLKEGELVFDMLE</sequence>
<protein>
    <submittedName>
        <fullName evidence="1">Uncharacterized protein</fullName>
    </submittedName>
</protein>
<dbReference type="Gramene" id="ERN00419">
    <property type="protein sequence ID" value="ERN00419"/>
    <property type="gene ID" value="AMTR_s00100p00068290"/>
</dbReference>
<evidence type="ECO:0000313" key="1">
    <source>
        <dbReference type="EMBL" id="ERN00419.1"/>
    </source>
</evidence>
<dbReference type="EMBL" id="KI394904">
    <property type="protein sequence ID" value="ERN00419.1"/>
    <property type="molecule type" value="Genomic_DNA"/>
</dbReference>
<accession>W1NYF6</accession>
<gene>
    <name evidence="1" type="ORF">AMTR_s00100p00068290</name>
</gene>
<dbReference type="HOGENOM" id="CLU_1542156_0_0_1"/>